<dbReference type="EMBL" id="FZTC01000002">
    <property type="protein sequence ID" value="SNU32530.1"/>
    <property type="molecule type" value="Genomic_DNA"/>
</dbReference>
<dbReference type="RefSeq" id="WP_098140162.1">
    <property type="nucleotide sequence ID" value="NZ_FZTC01000002.1"/>
</dbReference>
<evidence type="ECO:0000313" key="2">
    <source>
        <dbReference type="Proteomes" id="UP000220639"/>
    </source>
</evidence>
<evidence type="ECO:0000313" key="1">
    <source>
        <dbReference type="EMBL" id="SNU32530.1"/>
    </source>
</evidence>
<dbReference type="Proteomes" id="UP000220639">
    <property type="component" value="Unassembled WGS sequence"/>
</dbReference>
<accession>A0A285AV24</accession>
<organism evidence="1 2">
    <name type="scientific">Klebsiella grimontii</name>
    <dbReference type="NCBI Taxonomy" id="2058152"/>
    <lineage>
        <taxon>Bacteria</taxon>
        <taxon>Pseudomonadati</taxon>
        <taxon>Pseudomonadota</taxon>
        <taxon>Gammaproteobacteria</taxon>
        <taxon>Enterobacterales</taxon>
        <taxon>Enterobacteriaceae</taxon>
        <taxon>Klebsiella/Raoultella group</taxon>
        <taxon>Klebsiella</taxon>
    </lineage>
</organism>
<gene>
    <name evidence="1" type="ORF">KOSB73_100044</name>
</gene>
<name>A0A285AV24_9ENTR</name>
<dbReference type="AlphaFoldDB" id="A0A285AV24"/>
<proteinExistence type="predicted"/>
<sequence>MKLNLKKVSLFVLPMICLAFIYSLMMAEQSLLSFKQKSVRALSLAGDEASLNFQIVDNKTILINNIPAVVKREYTKKLTSEELPPGAPSGSYLILETNAYIIAMKRSGENTYIGVLKNLVNEGERNIWWKI</sequence>
<reference evidence="2" key="1">
    <citation type="submission" date="2017-08" db="EMBL/GenBank/DDBJ databases">
        <authorList>
            <person name="Brisse S."/>
        </authorList>
    </citation>
    <scope>NUCLEOTIDE SEQUENCE [LARGE SCALE GENOMIC DNA]</scope>
    <source>
        <strain evidence="2">06D021</strain>
    </source>
</reference>
<protein>
    <submittedName>
        <fullName evidence="1">Uncharacterized protein</fullName>
    </submittedName>
</protein>